<keyword evidence="2" id="KW-1185">Reference proteome</keyword>
<dbReference type="AlphaFoldDB" id="G8U147"/>
<proteinExistence type="predicted"/>
<dbReference type="STRING" id="679936.Sulac_0776"/>
<dbReference type="KEGG" id="sap:Sulac_0776"/>
<reference evidence="2" key="1">
    <citation type="submission" date="2011-12" db="EMBL/GenBank/DDBJ databases">
        <title>The complete genome of chromosome of Sulfobacillus acidophilus DSM 10332.</title>
        <authorList>
            <person name="Lucas S."/>
            <person name="Han J."/>
            <person name="Lapidus A."/>
            <person name="Bruce D."/>
            <person name="Goodwin L."/>
            <person name="Pitluck S."/>
            <person name="Peters L."/>
            <person name="Kyrpides N."/>
            <person name="Mavromatis K."/>
            <person name="Ivanova N."/>
            <person name="Mikhailova N."/>
            <person name="Chertkov O."/>
            <person name="Saunders E."/>
            <person name="Detter J.C."/>
            <person name="Tapia R."/>
            <person name="Han C."/>
            <person name="Land M."/>
            <person name="Hauser L."/>
            <person name="Markowitz V."/>
            <person name="Cheng J.-F."/>
            <person name="Hugenholtz P."/>
            <person name="Woyke T."/>
            <person name="Wu D."/>
            <person name="Pukall R."/>
            <person name="Gehrich-Schroeter G."/>
            <person name="Schneider S."/>
            <person name="Klenk H.-P."/>
            <person name="Eisen J.A."/>
        </authorList>
    </citation>
    <scope>NUCLEOTIDE SEQUENCE [LARGE SCALE GENOMIC DNA]</scope>
    <source>
        <strain evidence="2">ATCC 700253 / DSM 10332 / NAL</strain>
    </source>
</reference>
<dbReference type="HOGENOM" id="CLU_2636709_0_0_9"/>
<name>G8U147_SULAD</name>
<protein>
    <submittedName>
        <fullName evidence="1">Uncharacterized protein</fullName>
    </submittedName>
</protein>
<accession>G8U147</accession>
<sequence length="77" mass="8657">MTGTDALAKFHEAWDNLDLQSLTCGVKLLGPVTWGDVTQVTQDWPWLSAHDAWIQWQQGRPVGHLVYQILATPRGTE</sequence>
<evidence type="ECO:0000313" key="1">
    <source>
        <dbReference type="EMBL" id="AEW04280.1"/>
    </source>
</evidence>
<reference evidence="1 2" key="2">
    <citation type="journal article" date="2012" name="Stand. Genomic Sci.">
        <title>Complete genome sequence of the moderately thermophilic mineral-sulfide-oxidizing firmicute Sulfobacillus acidophilus type strain (NAL(T)).</title>
        <authorList>
            <person name="Anderson I."/>
            <person name="Chertkov O."/>
            <person name="Chen A."/>
            <person name="Saunders E."/>
            <person name="Lapidus A."/>
            <person name="Nolan M."/>
            <person name="Lucas S."/>
            <person name="Hammon N."/>
            <person name="Deshpande S."/>
            <person name="Cheng J.F."/>
            <person name="Han C."/>
            <person name="Tapia R."/>
            <person name="Goodwin L.A."/>
            <person name="Pitluck S."/>
            <person name="Liolios K."/>
            <person name="Pagani I."/>
            <person name="Ivanova N."/>
            <person name="Mikhailova N."/>
            <person name="Pati A."/>
            <person name="Palaniappan K."/>
            <person name="Land M."/>
            <person name="Pan C."/>
            <person name="Rohde M."/>
            <person name="Pukall R."/>
            <person name="Goker M."/>
            <person name="Detter J.C."/>
            <person name="Woyke T."/>
            <person name="Bristow J."/>
            <person name="Eisen J.A."/>
            <person name="Markowitz V."/>
            <person name="Hugenholtz P."/>
            <person name="Kyrpides N.C."/>
            <person name="Klenk H.P."/>
            <person name="Mavromatis K."/>
        </authorList>
    </citation>
    <scope>NUCLEOTIDE SEQUENCE [LARGE SCALE GENOMIC DNA]</scope>
    <source>
        <strain evidence="2">ATCC 700253 / DSM 10332 / NAL</strain>
    </source>
</reference>
<dbReference type="Proteomes" id="UP000005439">
    <property type="component" value="Chromosome"/>
</dbReference>
<evidence type="ECO:0000313" key="2">
    <source>
        <dbReference type="Proteomes" id="UP000005439"/>
    </source>
</evidence>
<gene>
    <name evidence="1" type="ordered locus">Sulac_0776</name>
</gene>
<dbReference type="EMBL" id="CP003179">
    <property type="protein sequence ID" value="AEW04280.1"/>
    <property type="molecule type" value="Genomic_DNA"/>
</dbReference>
<organism evidence="1 2">
    <name type="scientific">Sulfobacillus acidophilus (strain ATCC 700253 / DSM 10332 / NAL)</name>
    <dbReference type="NCBI Taxonomy" id="679936"/>
    <lineage>
        <taxon>Bacteria</taxon>
        <taxon>Bacillati</taxon>
        <taxon>Bacillota</taxon>
        <taxon>Clostridia</taxon>
        <taxon>Eubacteriales</taxon>
        <taxon>Clostridiales Family XVII. Incertae Sedis</taxon>
        <taxon>Sulfobacillus</taxon>
    </lineage>
</organism>